<dbReference type="RefSeq" id="XP_035827452.1">
    <property type="nucleotide sequence ID" value="XM_035971559.1"/>
</dbReference>
<accession>A0ABM1VYF9</accession>
<dbReference type="CDD" id="cd03507">
    <property type="entry name" value="Delta12-FADS-like"/>
    <property type="match status" value="1"/>
</dbReference>
<feature type="transmembrane region" description="Helical" evidence="2">
    <location>
        <begin position="171"/>
        <end position="191"/>
    </location>
</feature>
<dbReference type="PANTHER" id="PTHR32100">
    <property type="entry name" value="OMEGA-6 FATTY ACID DESATURASE, CHLOROPLASTIC"/>
    <property type="match status" value="1"/>
</dbReference>
<dbReference type="InterPro" id="IPR012171">
    <property type="entry name" value="Fatty_acid_desaturase"/>
</dbReference>
<dbReference type="GeneID" id="101855894"/>
<organism evidence="4 5">
    <name type="scientific">Aplysia californica</name>
    <name type="common">California sea hare</name>
    <dbReference type="NCBI Taxonomy" id="6500"/>
    <lineage>
        <taxon>Eukaryota</taxon>
        <taxon>Metazoa</taxon>
        <taxon>Spiralia</taxon>
        <taxon>Lophotrochozoa</taxon>
        <taxon>Mollusca</taxon>
        <taxon>Gastropoda</taxon>
        <taxon>Heterobranchia</taxon>
        <taxon>Euthyneura</taxon>
        <taxon>Tectipleura</taxon>
        <taxon>Aplysiida</taxon>
        <taxon>Aplysioidea</taxon>
        <taxon>Aplysiidae</taxon>
        <taxon>Aplysia</taxon>
    </lineage>
</organism>
<feature type="transmembrane region" description="Helical" evidence="2">
    <location>
        <begin position="106"/>
        <end position="124"/>
    </location>
</feature>
<proteinExistence type="predicted"/>
<feature type="transmembrane region" description="Helical" evidence="2">
    <location>
        <begin position="291"/>
        <end position="311"/>
    </location>
</feature>
<keyword evidence="2" id="KW-1133">Transmembrane helix</keyword>
<dbReference type="Pfam" id="PF00487">
    <property type="entry name" value="FA_desaturase"/>
    <property type="match status" value="1"/>
</dbReference>
<protein>
    <submittedName>
        <fullName evidence="5">Omega-6 fatty acid desaturase, endoplasmic reticulum</fullName>
    </submittedName>
</protein>
<keyword evidence="4" id="KW-1185">Reference proteome</keyword>
<name>A0ABM1VYF9_APLCA</name>
<evidence type="ECO:0000313" key="4">
    <source>
        <dbReference type="Proteomes" id="UP000694888"/>
    </source>
</evidence>
<keyword evidence="2" id="KW-0812">Transmembrane</keyword>
<feature type="transmembrane region" description="Helical" evidence="2">
    <location>
        <begin position="224"/>
        <end position="240"/>
    </location>
</feature>
<reference evidence="5" key="1">
    <citation type="submission" date="2025-08" db="UniProtKB">
        <authorList>
            <consortium name="RefSeq"/>
        </authorList>
    </citation>
    <scope>IDENTIFICATION</scope>
</reference>
<dbReference type="Proteomes" id="UP000694888">
    <property type="component" value="Unplaced"/>
</dbReference>
<feature type="transmembrane region" description="Helical" evidence="2">
    <location>
        <begin position="136"/>
        <end position="159"/>
    </location>
</feature>
<sequence>MEPTPPVSSNLEVSPGASSSSSDALPRTPWSRRFLMLFVLLQSMHVTSSVTGEETPEADQRVTADVLASPEDDALAKVQLPRKLPSIVEIKKALPSHCFESSVSTSVYYMVRDFILIAMAYYLIEWTWEVFPPIAQVVFTPVFWLVQGTLFTAIFVVGHDAGHGSFSNHEWLNNLCGNLCHSFLMCPFYMWKVSHRRHHKNTGNIDKDEVFFPVRKRYDDKSKVLPGFGLGFGWFGYLAKGYKPRPVHHFNPLDSIFRGHVLQCSISLACLVAWAMCLYRFKEAVGWAVFLYHYGVPLFIFGTYTVIITFLHHTEEDIPWYSQDLWDNVRGQLSSVDRSYGWCHYIIHSIGTHQVHHLFTKVPHYHLEEATAAFRKAFPKLVNIRSDSILPAFWRMFKKYDKQSVIADDAPIHFYK</sequence>
<feature type="domain" description="Fatty acid desaturase" evidence="3">
    <location>
        <begin position="142"/>
        <end position="380"/>
    </location>
</feature>
<dbReference type="InterPro" id="IPR005804">
    <property type="entry name" value="FA_desaturase_dom"/>
</dbReference>
<evidence type="ECO:0000313" key="5">
    <source>
        <dbReference type="RefSeq" id="XP_035827452.1"/>
    </source>
</evidence>
<evidence type="ECO:0000256" key="2">
    <source>
        <dbReference type="SAM" id="Phobius"/>
    </source>
</evidence>
<evidence type="ECO:0000256" key="1">
    <source>
        <dbReference type="SAM" id="MobiDB-lite"/>
    </source>
</evidence>
<feature type="region of interest" description="Disordered" evidence="1">
    <location>
        <begin position="1"/>
        <end position="25"/>
    </location>
</feature>
<feature type="transmembrane region" description="Helical" evidence="2">
    <location>
        <begin position="260"/>
        <end position="279"/>
    </location>
</feature>
<evidence type="ECO:0000259" key="3">
    <source>
        <dbReference type="Pfam" id="PF00487"/>
    </source>
</evidence>
<keyword evidence="2" id="KW-0472">Membrane</keyword>
<gene>
    <name evidence="5" type="primary">LOC101855894</name>
</gene>